<reference evidence="4" key="1">
    <citation type="journal article" date="2019" name="Int. J. Syst. Evol. Microbiol.">
        <title>The Global Catalogue of Microorganisms (GCM) 10K type strain sequencing project: providing services to taxonomists for standard genome sequencing and annotation.</title>
        <authorList>
            <consortium name="The Broad Institute Genomics Platform"/>
            <consortium name="The Broad Institute Genome Sequencing Center for Infectious Disease"/>
            <person name="Wu L."/>
            <person name="Ma J."/>
        </authorList>
    </citation>
    <scope>NUCLEOTIDE SEQUENCE [LARGE SCALE GENOMIC DNA]</scope>
    <source>
        <strain evidence="4">CGMCC 1.10759</strain>
    </source>
</reference>
<dbReference type="RefSeq" id="WP_380601494.1">
    <property type="nucleotide sequence ID" value="NZ_JBHSDU010000014.1"/>
</dbReference>
<dbReference type="Proteomes" id="UP001595904">
    <property type="component" value="Unassembled WGS sequence"/>
</dbReference>
<dbReference type="InterPro" id="IPR001753">
    <property type="entry name" value="Enoyl-CoA_hydra/iso"/>
</dbReference>
<dbReference type="Pfam" id="PF00378">
    <property type="entry name" value="ECH_1"/>
    <property type="match status" value="1"/>
</dbReference>
<evidence type="ECO:0000313" key="4">
    <source>
        <dbReference type="Proteomes" id="UP001595904"/>
    </source>
</evidence>
<dbReference type="SUPFAM" id="SSF52096">
    <property type="entry name" value="ClpP/crotonase"/>
    <property type="match status" value="1"/>
</dbReference>
<proteinExistence type="inferred from homology"/>
<comment type="similarity">
    <text evidence="1 2">Belongs to the enoyl-CoA hydratase/isomerase family.</text>
</comment>
<accession>A0ABV8T024</accession>
<dbReference type="InterPro" id="IPR018376">
    <property type="entry name" value="Enoyl-CoA_hyd/isom_CS"/>
</dbReference>
<protein>
    <submittedName>
        <fullName evidence="3">Enoyl-CoA hydratase-related protein</fullName>
    </submittedName>
</protein>
<dbReference type="InterPro" id="IPR029045">
    <property type="entry name" value="ClpP/crotonase-like_dom_sf"/>
</dbReference>
<keyword evidence="4" id="KW-1185">Reference proteome</keyword>
<dbReference type="EMBL" id="JBHSDU010000014">
    <property type="protein sequence ID" value="MFC4312263.1"/>
    <property type="molecule type" value="Genomic_DNA"/>
</dbReference>
<gene>
    <name evidence="3" type="ORF">ACFPN2_24490</name>
</gene>
<evidence type="ECO:0000313" key="3">
    <source>
        <dbReference type="EMBL" id="MFC4312263.1"/>
    </source>
</evidence>
<evidence type="ECO:0000256" key="1">
    <source>
        <dbReference type="ARBA" id="ARBA00005254"/>
    </source>
</evidence>
<name>A0ABV8T024_9GAMM</name>
<dbReference type="PANTHER" id="PTHR43113:SF1">
    <property type="entry name" value="1,4-DIHYDROXY-2-NAPHTHOYL-COA SYNTHASE, PEROXISOMAL"/>
    <property type="match status" value="1"/>
</dbReference>
<sequence length="259" mass="28573">MQFSEIRYEENGPIGTLTLNRPDDGNMFTETMCHEIRDCINAIRRETRTRVLVITGAGDKFFCIGGRKDKLPDTRLYAGVLPTLEMYESIDRLQKPVVASVNGFAVGGGNVLQMVCDVTIAKESAVFRQVGTMMGSFDAGYGTWYLEDLVGKKRAKDIWYRNPKMTAAEARDIGLINKVVPDAELKQATLAYALEIAERGAFALAGIKAAFNARHGGVGGLSRISHDLLLPGYLRSKEAKELSQAFAERRRPDADTFGQ</sequence>
<dbReference type="PROSITE" id="PS00166">
    <property type="entry name" value="ENOYL_COA_HYDRATASE"/>
    <property type="match status" value="1"/>
</dbReference>
<evidence type="ECO:0000256" key="2">
    <source>
        <dbReference type="RuleBase" id="RU003707"/>
    </source>
</evidence>
<dbReference type="CDD" id="cd06558">
    <property type="entry name" value="crotonase-like"/>
    <property type="match status" value="1"/>
</dbReference>
<dbReference type="Gene3D" id="1.10.12.10">
    <property type="entry name" value="Lyase 2-enoyl-coa Hydratase, Chain A, domain 2"/>
    <property type="match status" value="1"/>
</dbReference>
<comment type="caution">
    <text evidence="3">The sequence shown here is derived from an EMBL/GenBank/DDBJ whole genome shotgun (WGS) entry which is preliminary data.</text>
</comment>
<dbReference type="PANTHER" id="PTHR43113">
    <property type="entry name" value="NUCLEOSIDE-DIPHOSPHATE-SUGAR EPIMERASE"/>
    <property type="match status" value="1"/>
</dbReference>
<dbReference type="Gene3D" id="3.90.226.10">
    <property type="entry name" value="2-enoyl-CoA Hydratase, Chain A, domain 1"/>
    <property type="match status" value="1"/>
</dbReference>
<organism evidence="3 4">
    <name type="scientific">Steroidobacter flavus</name>
    <dbReference type="NCBI Taxonomy" id="1842136"/>
    <lineage>
        <taxon>Bacteria</taxon>
        <taxon>Pseudomonadati</taxon>
        <taxon>Pseudomonadota</taxon>
        <taxon>Gammaproteobacteria</taxon>
        <taxon>Steroidobacterales</taxon>
        <taxon>Steroidobacteraceae</taxon>
        <taxon>Steroidobacter</taxon>
    </lineage>
</organism>
<dbReference type="InterPro" id="IPR014748">
    <property type="entry name" value="Enoyl-CoA_hydra_C"/>
</dbReference>